<dbReference type="NCBIfam" id="TIGR01777">
    <property type="entry name" value="yfcH"/>
    <property type="match status" value="1"/>
</dbReference>
<protein>
    <submittedName>
        <fullName evidence="4">Epimerase</fullName>
    </submittedName>
</protein>
<dbReference type="Gene3D" id="3.40.50.720">
    <property type="entry name" value="NAD(P)-binding Rossmann-like Domain"/>
    <property type="match status" value="1"/>
</dbReference>
<comment type="caution">
    <text evidence="4">The sequence shown here is derived from an EMBL/GenBank/DDBJ whole genome shotgun (WGS) entry which is preliminary data.</text>
</comment>
<sequence>MRGVRPSAGRPAPVSVGRRLRDDAVADRVGEDTEMRILIAGASGWLGTRLTDRLRAAEHDVVRLVRRPAQGPEEVRWDPAAGQLDPAALSGADAVVNLAGANVGDQRWTRGFKEILRASRVDSTATLARAIAALPAERRPRALLNGSAIGWYGDTGDRPVEEEEPAGDGFMADLCRVWEAATAPAEQAGVRVVRLRIGLPLEHSGGLLKPQLLPYRLGIAGKFGSGRQWIPWISMADWLAAMTFLLEREEIAGPVNVVGPTPVTNAEFTRELGRALRRPTVMPVPAIALRILLGELSVEPLRSLRVLPGVLNRAGFAYRHPDLPSALGAALAGR</sequence>
<evidence type="ECO:0000313" key="4">
    <source>
        <dbReference type="EMBL" id="GIG95624.1"/>
    </source>
</evidence>
<reference evidence="4 5" key="1">
    <citation type="submission" date="2021-01" db="EMBL/GenBank/DDBJ databases">
        <title>Whole genome shotgun sequence of Plantactinospora mayteni NBRC 109088.</title>
        <authorList>
            <person name="Komaki H."/>
            <person name="Tamura T."/>
        </authorList>
    </citation>
    <scope>NUCLEOTIDE SEQUENCE [LARGE SCALE GENOMIC DNA]</scope>
    <source>
        <strain evidence="4 5">NBRC 109088</strain>
    </source>
</reference>
<dbReference type="PANTHER" id="PTHR11092:SF0">
    <property type="entry name" value="EPIMERASE FAMILY PROTEIN SDR39U1"/>
    <property type="match status" value="1"/>
</dbReference>
<dbReference type="EMBL" id="BONX01000011">
    <property type="protein sequence ID" value="GIG95624.1"/>
    <property type="molecule type" value="Genomic_DNA"/>
</dbReference>
<dbReference type="Proteomes" id="UP000621500">
    <property type="component" value="Unassembled WGS sequence"/>
</dbReference>
<feature type="domain" description="DUF1731" evidence="3">
    <location>
        <begin position="284"/>
        <end position="329"/>
    </location>
</feature>
<dbReference type="Pfam" id="PF08338">
    <property type="entry name" value="DUF1731"/>
    <property type="match status" value="1"/>
</dbReference>
<evidence type="ECO:0000313" key="5">
    <source>
        <dbReference type="Proteomes" id="UP000621500"/>
    </source>
</evidence>
<comment type="similarity">
    <text evidence="1">Belongs to the NAD(P)-dependent epimerase/dehydratase family. SDR39U1 subfamily.</text>
</comment>
<dbReference type="PANTHER" id="PTHR11092">
    <property type="entry name" value="SUGAR NUCLEOTIDE EPIMERASE RELATED"/>
    <property type="match status" value="1"/>
</dbReference>
<accession>A0ABQ4ELL2</accession>
<name>A0ABQ4ELL2_9ACTN</name>
<organism evidence="4 5">
    <name type="scientific">Plantactinospora mayteni</name>
    <dbReference type="NCBI Taxonomy" id="566021"/>
    <lineage>
        <taxon>Bacteria</taxon>
        <taxon>Bacillati</taxon>
        <taxon>Actinomycetota</taxon>
        <taxon>Actinomycetes</taxon>
        <taxon>Micromonosporales</taxon>
        <taxon>Micromonosporaceae</taxon>
        <taxon>Plantactinospora</taxon>
    </lineage>
</organism>
<dbReference type="InterPro" id="IPR036291">
    <property type="entry name" value="NAD(P)-bd_dom_sf"/>
</dbReference>
<dbReference type="InterPro" id="IPR001509">
    <property type="entry name" value="Epimerase_deHydtase"/>
</dbReference>
<dbReference type="InterPro" id="IPR013549">
    <property type="entry name" value="DUF1731"/>
</dbReference>
<evidence type="ECO:0000259" key="3">
    <source>
        <dbReference type="Pfam" id="PF08338"/>
    </source>
</evidence>
<gene>
    <name evidence="4" type="ORF">Pma05_21970</name>
</gene>
<evidence type="ECO:0000259" key="2">
    <source>
        <dbReference type="Pfam" id="PF01370"/>
    </source>
</evidence>
<evidence type="ECO:0000256" key="1">
    <source>
        <dbReference type="ARBA" id="ARBA00009353"/>
    </source>
</evidence>
<dbReference type="Pfam" id="PF01370">
    <property type="entry name" value="Epimerase"/>
    <property type="match status" value="1"/>
</dbReference>
<feature type="domain" description="NAD-dependent epimerase/dehydratase" evidence="2">
    <location>
        <begin position="37"/>
        <end position="249"/>
    </location>
</feature>
<proteinExistence type="inferred from homology"/>
<dbReference type="SUPFAM" id="SSF51735">
    <property type="entry name" value="NAD(P)-binding Rossmann-fold domains"/>
    <property type="match status" value="1"/>
</dbReference>
<dbReference type="InterPro" id="IPR010099">
    <property type="entry name" value="SDR39U1"/>
</dbReference>
<keyword evidence="5" id="KW-1185">Reference proteome</keyword>